<keyword evidence="2" id="KW-1185">Reference proteome</keyword>
<proteinExistence type="predicted"/>
<dbReference type="AlphaFoldDB" id="A0A3M6TXZ6"/>
<comment type="caution">
    <text evidence="1">The sequence shown here is derived from an EMBL/GenBank/DDBJ whole genome shotgun (WGS) entry which is preliminary data.</text>
</comment>
<evidence type="ECO:0000313" key="2">
    <source>
        <dbReference type="Proteomes" id="UP000275408"/>
    </source>
</evidence>
<name>A0A3M6TXZ6_POCDA</name>
<dbReference type="Proteomes" id="UP000275408">
    <property type="component" value="Unassembled WGS sequence"/>
</dbReference>
<reference evidence="1 2" key="1">
    <citation type="journal article" date="2018" name="Sci. Rep.">
        <title>Comparative analysis of the Pocillopora damicornis genome highlights role of immune system in coral evolution.</title>
        <authorList>
            <person name="Cunning R."/>
            <person name="Bay R.A."/>
            <person name="Gillette P."/>
            <person name="Baker A.C."/>
            <person name="Traylor-Knowles N."/>
        </authorList>
    </citation>
    <scope>NUCLEOTIDE SEQUENCE [LARGE SCALE GENOMIC DNA]</scope>
    <source>
        <strain evidence="1">RSMAS</strain>
        <tissue evidence="1">Whole animal</tissue>
    </source>
</reference>
<dbReference type="OMA" id="RWCDYVE"/>
<sequence>MANLPVVHEVTTLFQSLGDAITGDPDRAANRWKTYAEQSVIGSGAYAAVEAARGNEERAIELGKGMGRATGSALLGGGAFGNVPVFHELATAGNSLGDVIGGGDTKTAAQRWCDYVENSVIGTGVYAAVEAGKGNTERAEELRKNMGKAAISAGITTAAVAATIATGGAAASLGAAATAGVGAAVGAGVSAGVAAAEQALRKDKIEAGEVVAAALMGGVGGAVGGGIVGRAAASRAAVAADVANLDEVEAVDAGKQC</sequence>
<dbReference type="EMBL" id="RCHS01002721">
    <property type="protein sequence ID" value="RMX46149.1"/>
    <property type="molecule type" value="Genomic_DNA"/>
</dbReference>
<organism evidence="1 2">
    <name type="scientific">Pocillopora damicornis</name>
    <name type="common">Cauliflower coral</name>
    <name type="synonym">Millepora damicornis</name>
    <dbReference type="NCBI Taxonomy" id="46731"/>
    <lineage>
        <taxon>Eukaryota</taxon>
        <taxon>Metazoa</taxon>
        <taxon>Cnidaria</taxon>
        <taxon>Anthozoa</taxon>
        <taxon>Hexacorallia</taxon>
        <taxon>Scleractinia</taxon>
        <taxon>Astrocoeniina</taxon>
        <taxon>Pocilloporidae</taxon>
        <taxon>Pocillopora</taxon>
    </lineage>
</organism>
<protein>
    <submittedName>
        <fullName evidence="1">Uncharacterized protein</fullName>
    </submittedName>
</protein>
<evidence type="ECO:0000313" key="1">
    <source>
        <dbReference type="EMBL" id="RMX46149.1"/>
    </source>
</evidence>
<dbReference type="OrthoDB" id="5985783at2759"/>
<gene>
    <name evidence="1" type="ORF">pdam_00017695</name>
</gene>
<accession>A0A3M6TXZ6</accession>